<dbReference type="Gene3D" id="1.10.620.20">
    <property type="entry name" value="Ribonucleotide Reductase, subunit A"/>
    <property type="match status" value="1"/>
</dbReference>
<evidence type="ECO:0000256" key="3">
    <source>
        <dbReference type="ARBA" id="ARBA00012274"/>
    </source>
</evidence>
<gene>
    <name evidence="4" type="primary">nrdB</name>
    <name evidence="4" type="ORF">ACFOHL_09085</name>
</gene>
<dbReference type="EC" id="1.17.4.1" evidence="3"/>
<protein>
    <recommendedName>
        <fullName evidence="3">ribonucleoside-diphosphate reductase</fullName>
        <ecNumber evidence="3">1.17.4.1</ecNumber>
    </recommendedName>
</protein>
<dbReference type="Pfam" id="PF00268">
    <property type="entry name" value="Ribonuc_red_sm"/>
    <property type="match status" value="1"/>
</dbReference>
<organism evidence="4 5">
    <name type="scientific">Agaribacter flavus</name>
    <dbReference type="NCBI Taxonomy" id="1902781"/>
    <lineage>
        <taxon>Bacteria</taxon>
        <taxon>Pseudomonadati</taxon>
        <taxon>Pseudomonadota</taxon>
        <taxon>Gammaproteobacteria</taxon>
        <taxon>Alteromonadales</taxon>
        <taxon>Alteromonadaceae</taxon>
        <taxon>Agaribacter</taxon>
    </lineage>
</organism>
<evidence type="ECO:0000313" key="5">
    <source>
        <dbReference type="Proteomes" id="UP001595478"/>
    </source>
</evidence>
<evidence type="ECO:0000256" key="1">
    <source>
        <dbReference type="ARBA" id="ARBA00001962"/>
    </source>
</evidence>
<comment type="similarity">
    <text evidence="2">Belongs to the ribonucleoside diphosphate reductase small chain family.</text>
</comment>
<dbReference type="InterPro" id="IPR009078">
    <property type="entry name" value="Ferritin-like_SF"/>
</dbReference>
<dbReference type="NCBIfam" id="NF006576">
    <property type="entry name" value="PRK09101.1"/>
    <property type="match status" value="1"/>
</dbReference>
<name>A0ABV7FN74_9ALTE</name>
<comment type="cofactor">
    <cofactor evidence="1">
        <name>Fe cation</name>
        <dbReference type="ChEBI" id="CHEBI:24875"/>
    </cofactor>
</comment>
<dbReference type="Proteomes" id="UP001595478">
    <property type="component" value="Unassembled WGS sequence"/>
</dbReference>
<dbReference type="InterPro" id="IPR033909">
    <property type="entry name" value="RNR_small"/>
</dbReference>
<proteinExistence type="inferred from homology"/>
<keyword evidence="4" id="KW-0560">Oxidoreductase</keyword>
<dbReference type="PANTHER" id="PTHR23409">
    <property type="entry name" value="RIBONUCLEOSIDE-DIPHOSPHATE REDUCTASE SMALL CHAIN"/>
    <property type="match status" value="1"/>
</dbReference>
<comment type="caution">
    <text evidence="4">The sequence shown here is derived from an EMBL/GenBank/DDBJ whole genome shotgun (WGS) entry which is preliminary data.</text>
</comment>
<accession>A0ABV7FN74</accession>
<evidence type="ECO:0000256" key="2">
    <source>
        <dbReference type="ARBA" id="ARBA00009303"/>
    </source>
</evidence>
<dbReference type="SUPFAM" id="SSF47240">
    <property type="entry name" value="Ferritin-like"/>
    <property type="match status" value="1"/>
</dbReference>
<dbReference type="EMBL" id="JBHRSW010000014">
    <property type="protein sequence ID" value="MFC3121772.1"/>
    <property type="molecule type" value="Genomic_DNA"/>
</dbReference>
<dbReference type="PANTHER" id="PTHR23409:SF18">
    <property type="entry name" value="RIBONUCLEOSIDE-DIPHOSPHATE REDUCTASE SUBUNIT M2"/>
    <property type="match status" value="1"/>
</dbReference>
<dbReference type="InterPro" id="IPR000358">
    <property type="entry name" value="RNR_small_fam"/>
</dbReference>
<keyword evidence="5" id="KW-1185">Reference proteome</keyword>
<dbReference type="GO" id="GO:0004748">
    <property type="term" value="F:ribonucleoside-diphosphate reductase activity, thioredoxin disulfide as acceptor"/>
    <property type="evidence" value="ECO:0007669"/>
    <property type="project" value="UniProtKB-EC"/>
</dbReference>
<reference evidence="5" key="1">
    <citation type="journal article" date="2019" name="Int. J. Syst. Evol. Microbiol.">
        <title>The Global Catalogue of Microorganisms (GCM) 10K type strain sequencing project: providing services to taxonomists for standard genome sequencing and annotation.</title>
        <authorList>
            <consortium name="The Broad Institute Genomics Platform"/>
            <consortium name="The Broad Institute Genome Sequencing Center for Infectious Disease"/>
            <person name="Wu L."/>
            <person name="Ma J."/>
        </authorList>
    </citation>
    <scope>NUCLEOTIDE SEQUENCE [LARGE SCALE GENOMIC DNA]</scope>
    <source>
        <strain evidence="5">KCTC 52473</strain>
    </source>
</reference>
<dbReference type="InterPro" id="IPR012348">
    <property type="entry name" value="RNR-like"/>
</dbReference>
<evidence type="ECO:0000313" key="4">
    <source>
        <dbReference type="EMBL" id="MFC3121772.1"/>
    </source>
</evidence>
<sequence>MKYTTFNQQAVDTMREPMFFGKPVNVARYDQQRHPIFEKLIEKQISFFWRPEEVDVSKDRVDFLKLTDAEKHIFTSNLKYQTLLDSVQGRSPNIAFLPIISLPELETWVETWSFFETIHSRSYTHILRNLFPDPSEVFDDIVVNSEIKKRASDISKYYDDLIFYTQLYQTKGEGVFEIDGHTYCVNIRELKKKLYLCMNSVNALEAIRFYVSFACTFAFAERELMEGNSKIIRLIARDENIHLTSTQHILNLWAKGKDDPEMAEIAEELEQEAKDIFMLAVEQEKQWATYLFKDGSMLGLNEEILSQYVEYIANQRMAAIGLGQPYKTSSNPLPWMNNYLSSDNVQVAPQETEISSYLVGQIDSEVGADDFEEFEL</sequence>
<dbReference type="CDD" id="cd01049">
    <property type="entry name" value="RNRR2"/>
    <property type="match status" value="1"/>
</dbReference>
<dbReference type="RefSeq" id="WP_376919905.1">
    <property type="nucleotide sequence ID" value="NZ_JBHRSW010000014.1"/>
</dbReference>